<proteinExistence type="predicted"/>
<dbReference type="RefSeq" id="WP_210536042.1">
    <property type="nucleotide sequence ID" value="NZ_JAGKTC010000001.1"/>
</dbReference>
<evidence type="ECO:0000313" key="3">
    <source>
        <dbReference type="Proteomes" id="UP000673447"/>
    </source>
</evidence>
<evidence type="ECO:0008006" key="4">
    <source>
        <dbReference type="Google" id="ProtNLM"/>
    </source>
</evidence>
<gene>
    <name evidence="2" type="ORF">J5837_07495</name>
</gene>
<dbReference type="EMBL" id="JAGKTC010000001">
    <property type="protein sequence ID" value="MBP3984270.1"/>
    <property type="molecule type" value="Genomic_DNA"/>
</dbReference>
<dbReference type="AlphaFoldDB" id="A0A941ATR7"/>
<evidence type="ECO:0000313" key="2">
    <source>
        <dbReference type="EMBL" id="MBP3984270.1"/>
    </source>
</evidence>
<dbReference type="Proteomes" id="UP000673447">
    <property type="component" value="Unassembled WGS sequence"/>
</dbReference>
<comment type="caution">
    <text evidence="2">The sequence shown here is derived from an EMBL/GenBank/DDBJ whole genome shotgun (WGS) entry which is preliminary data.</text>
</comment>
<evidence type="ECO:0000256" key="1">
    <source>
        <dbReference type="SAM" id="MobiDB-lite"/>
    </source>
</evidence>
<organism evidence="2 3">
    <name type="scientific">Pseudoxanthomonas helianthi</name>
    <dbReference type="NCBI Taxonomy" id="1453541"/>
    <lineage>
        <taxon>Bacteria</taxon>
        <taxon>Pseudomonadati</taxon>
        <taxon>Pseudomonadota</taxon>
        <taxon>Gammaproteobacteria</taxon>
        <taxon>Lysobacterales</taxon>
        <taxon>Lysobacteraceae</taxon>
        <taxon>Pseudoxanthomonas</taxon>
    </lineage>
</organism>
<protein>
    <recommendedName>
        <fullName evidence="4">Protein sip-5</fullName>
    </recommendedName>
</protein>
<keyword evidence="3" id="KW-1185">Reference proteome</keyword>
<feature type="region of interest" description="Disordered" evidence="1">
    <location>
        <begin position="97"/>
        <end position="135"/>
    </location>
</feature>
<sequence>MNFETLQRRVQRRERMVEGRAQQLGERWAALKTGWREGWTPWRIVSAGLIAGFLTGRAEPLRALTGPRVLQMIGAVSSLFASVQAAAAGEAAEQAAESVAEAPLPEEPLVDEAFDAAPAPTAPRPAEAATEVSER</sequence>
<reference evidence="2" key="2">
    <citation type="submission" date="2021-03" db="EMBL/GenBank/DDBJ databases">
        <authorList>
            <person name="Cao W."/>
        </authorList>
    </citation>
    <scope>NUCLEOTIDE SEQUENCE</scope>
    <source>
        <strain evidence="2">110414</strain>
    </source>
</reference>
<feature type="compositionally biased region" description="Low complexity" evidence="1">
    <location>
        <begin position="116"/>
        <end position="135"/>
    </location>
</feature>
<accession>A0A941ATR7</accession>
<reference evidence="2" key="1">
    <citation type="journal article" date="2016" name="Int. J. Syst. Evol. Microbiol.">
        <title>Pseudoxanthomonas helianthi sp. nov., isolated from roots of Jerusalem artichoke (Helianthus tuberosus).</title>
        <authorList>
            <person name="Kittiwongwattana C."/>
            <person name="Thawai C."/>
        </authorList>
    </citation>
    <scope>NUCLEOTIDE SEQUENCE</scope>
    <source>
        <strain evidence="2">110414</strain>
    </source>
</reference>
<name>A0A941ATR7_9GAMM</name>